<reference evidence="1 2" key="1">
    <citation type="submission" date="2017-04" db="EMBL/GenBank/DDBJ databases">
        <authorList>
            <person name="Afonso C.L."/>
            <person name="Miller P.J."/>
            <person name="Scott M.A."/>
            <person name="Spackman E."/>
            <person name="Goraichik I."/>
            <person name="Dimitrov K.M."/>
            <person name="Suarez D.L."/>
            <person name="Swayne D.E."/>
        </authorList>
    </citation>
    <scope>NUCLEOTIDE SEQUENCE [LARGE SCALE GENOMIC DNA]</scope>
    <source>
        <strain evidence="1 2">DSM 43828</strain>
    </source>
</reference>
<gene>
    <name evidence="1" type="ORF">SAMN05661093_08624</name>
</gene>
<sequence length="43" mass="4810">MANTDHPAGRHPVGRTAGSLLSHWAEWPIDALGGYQLYRNVYM</sequence>
<proteinExistence type="predicted"/>
<name>A0A1W2FRD3_KIBAR</name>
<keyword evidence="2" id="KW-1185">Reference proteome</keyword>
<evidence type="ECO:0000313" key="1">
    <source>
        <dbReference type="EMBL" id="SMD24529.1"/>
    </source>
</evidence>
<dbReference type="EMBL" id="FWXV01000010">
    <property type="protein sequence ID" value="SMD24529.1"/>
    <property type="molecule type" value="Genomic_DNA"/>
</dbReference>
<dbReference type="Proteomes" id="UP000192674">
    <property type="component" value="Unassembled WGS sequence"/>
</dbReference>
<evidence type="ECO:0000313" key="2">
    <source>
        <dbReference type="Proteomes" id="UP000192674"/>
    </source>
</evidence>
<protein>
    <submittedName>
        <fullName evidence="1">Uncharacterized protein</fullName>
    </submittedName>
</protein>
<organism evidence="1 2">
    <name type="scientific">Kibdelosporangium aridum</name>
    <dbReference type="NCBI Taxonomy" id="2030"/>
    <lineage>
        <taxon>Bacteria</taxon>
        <taxon>Bacillati</taxon>
        <taxon>Actinomycetota</taxon>
        <taxon>Actinomycetes</taxon>
        <taxon>Pseudonocardiales</taxon>
        <taxon>Pseudonocardiaceae</taxon>
        <taxon>Kibdelosporangium</taxon>
    </lineage>
</organism>
<dbReference type="AlphaFoldDB" id="A0A1W2FRD3"/>
<accession>A0A1W2FRD3</accession>